<proteinExistence type="predicted"/>
<accession>A0A7J6W3J5</accession>
<evidence type="ECO:0000313" key="1">
    <source>
        <dbReference type="EMBL" id="KAF5190885.1"/>
    </source>
</evidence>
<dbReference type="OrthoDB" id="1935943at2759"/>
<dbReference type="Proteomes" id="UP000554482">
    <property type="component" value="Unassembled WGS sequence"/>
</dbReference>
<name>A0A7J6W3J5_THATH</name>
<reference evidence="1 2" key="1">
    <citation type="submission" date="2020-06" db="EMBL/GenBank/DDBJ databases">
        <title>Transcriptomic and genomic resources for Thalictrum thalictroides and T. hernandezii: Facilitating candidate gene discovery in an emerging model plant lineage.</title>
        <authorList>
            <person name="Arias T."/>
            <person name="Riano-Pachon D.M."/>
            <person name="Di Stilio V.S."/>
        </authorList>
    </citation>
    <scope>NUCLEOTIDE SEQUENCE [LARGE SCALE GENOMIC DNA]</scope>
    <source>
        <strain evidence="2">cv. WT478/WT964</strain>
        <tissue evidence="1">Leaves</tissue>
    </source>
</reference>
<keyword evidence="2" id="KW-1185">Reference proteome</keyword>
<gene>
    <name evidence="1" type="ORF">FRX31_019527</name>
</gene>
<protein>
    <submittedName>
        <fullName evidence="1">Uncharacterized protein</fullName>
    </submittedName>
</protein>
<evidence type="ECO:0000313" key="2">
    <source>
        <dbReference type="Proteomes" id="UP000554482"/>
    </source>
</evidence>
<dbReference type="AlphaFoldDB" id="A0A7J6W3J5"/>
<comment type="caution">
    <text evidence="1">The sequence shown here is derived from an EMBL/GenBank/DDBJ whole genome shotgun (WGS) entry which is preliminary data.</text>
</comment>
<dbReference type="EMBL" id="JABWDY010023482">
    <property type="protein sequence ID" value="KAF5190885.1"/>
    <property type="molecule type" value="Genomic_DNA"/>
</dbReference>
<feature type="non-terminal residue" evidence="1">
    <location>
        <position position="143"/>
    </location>
</feature>
<organism evidence="1 2">
    <name type="scientific">Thalictrum thalictroides</name>
    <name type="common">Rue-anemone</name>
    <name type="synonym">Anemone thalictroides</name>
    <dbReference type="NCBI Taxonomy" id="46969"/>
    <lineage>
        <taxon>Eukaryota</taxon>
        <taxon>Viridiplantae</taxon>
        <taxon>Streptophyta</taxon>
        <taxon>Embryophyta</taxon>
        <taxon>Tracheophyta</taxon>
        <taxon>Spermatophyta</taxon>
        <taxon>Magnoliopsida</taxon>
        <taxon>Ranunculales</taxon>
        <taxon>Ranunculaceae</taxon>
        <taxon>Thalictroideae</taxon>
        <taxon>Thalictrum</taxon>
    </lineage>
</organism>
<sequence>MWLNSDSCEPLILSNWSPDCQGSPSFQFKSKMQRTTKALRIWNKQTFGNVFAQMKECQEKITELMEMPISEATQKEIREWKMKLEEALENEAQYWEQHARMKWKLEGNRNTRFYHISATVRRKRNYVDRIMNDDGKWVNGREE</sequence>